<evidence type="ECO:0000256" key="5">
    <source>
        <dbReference type="ARBA" id="ARBA00023077"/>
    </source>
</evidence>
<protein>
    <submittedName>
        <fullName evidence="14">TonB-dependent receptor</fullName>
    </submittedName>
</protein>
<evidence type="ECO:0000256" key="1">
    <source>
        <dbReference type="ARBA" id="ARBA00004571"/>
    </source>
</evidence>
<accession>A0A844X9S6</accession>
<feature type="region of interest" description="Disordered" evidence="10">
    <location>
        <begin position="22"/>
        <end position="52"/>
    </location>
</feature>
<evidence type="ECO:0000256" key="8">
    <source>
        <dbReference type="PROSITE-ProRule" id="PRU01360"/>
    </source>
</evidence>
<sequence length="736" mass="79880">MIRKSALLLAGIALPYQAMAQEVPQTSPQPEEQPGEQQGDSADPAIEPGNDDFHGTIYVTASGVDRLDVIAGTSVLSGMDLQRESTGQVGDMLASLPGVEASGFSPGASRPILRGFGGDRVRVLIDGIGTIDASGASDDHAVAVDPLIAERIEVLRGPAVLLYGSQAIGGAVNVITKRIPPGIPDEPFHLDMLGGVDSATGLWEGGVSLDTKVTDNLVFHVDGSYRNTDDIEIPGFAASKYLRADLLADAAEEEDEGEFEEAEELREAANISGTVPNTYTETWSAGTGFALFSGESNFGVSFDYYDTNYGVPGAPGVGHHHHAEEEHDHEGEDDHDHEEEHGGDEGEENVSIGLKRYRADFRADIDLGDGFFDALQSRVGYSNYTHTEFEGAEVGTVFDVEGVEGRLELVQSRRGNWGGATGVQFSAQDFVATGAEAYIPPNNVESLALFTLQELYFGPFELEAGARYENTSIDASTLGLERNFDTFSGSIGGGYTLFDDFRAGLNVSRTERAPTAAELFAEGPHIATQQFEIGNSSLTKESSWGAEGYVRGEIGEVKVNASVYRNWFDNFIYLVATGEEEDDLPVFAFLQQDADQWGAEAQITFPVIEGRDFSLLGDLRGAYTRVELDDGTNAPRVPPLSLYGALEGRWEHFDLRGEVEWYDDQTKIAPFETPTDGFTMVNASLGWHPFEGRENLTFIAQVDNIFDVEGRRHTSFTKEFVPMVGRNFKLTARASF</sequence>
<dbReference type="InterPro" id="IPR037066">
    <property type="entry name" value="Plug_dom_sf"/>
</dbReference>
<proteinExistence type="inferred from homology"/>
<gene>
    <name evidence="14" type="ORF">GRF63_01560</name>
</gene>
<reference evidence="14 15" key="1">
    <citation type="submission" date="2019-12" db="EMBL/GenBank/DDBJ databases">
        <authorList>
            <person name="Lee S.D."/>
        </authorList>
    </citation>
    <scope>NUCLEOTIDE SEQUENCE [LARGE SCALE GENOMIC DNA]</scope>
    <source>
        <strain evidence="14 15">GH3-10</strain>
    </source>
</reference>
<evidence type="ECO:0000259" key="13">
    <source>
        <dbReference type="Pfam" id="PF07715"/>
    </source>
</evidence>
<dbReference type="GO" id="GO:0009279">
    <property type="term" value="C:cell outer membrane"/>
    <property type="evidence" value="ECO:0007669"/>
    <property type="project" value="UniProtKB-SubCell"/>
</dbReference>
<dbReference type="InterPro" id="IPR000531">
    <property type="entry name" value="Beta-barrel_TonB"/>
</dbReference>
<keyword evidence="14" id="KW-0675">Receptor</keyword>
<evidence type="ECO:0000256" key="9">
    <source>
        <dbReference type="RuleBase" id="RU003357"/>
    </source>
</evidence>
<evidence type="ECO:0000256" key="10">
    <source>
        <dbReference type="SAM" id="MobiDB-lite"/>
    </source>
</evidence>
<feature type="domain" description="TonB-dependent receptor plug" evidence="13">
    <location>
        <begin position="68"/>
        <end position="171"/>
    </location>
</feature>
<feature type="compositionally biased region" description="Acidic residues" evidence="10">
    <location>
        <begin position="254"/>
        <end position="264"/>
    </location>
</feature>
<dbReference type="PANTHER" id="PTHR30069">
    <property type="entry name" value="TONB-DEPENDENT OUTER MEMBRANE RECEPTOR"/>
    <property type="match status" value="1"/>
</dbReference>
<dbReference type="GO" id="GO:0015344">
    <property type="term" value="F:siderophore uptake transmembrane transporter activity"/>
    <property type="evidence" value="ECO:0007669"/>
    <property type="project" value="TreeGrafter"/>
</dbReference>
<feature type="compositionally biased region" description="Low complexity" evidence="10">
    <location>
        <begin position="22"/>
        <end position="38"/>
    </location>
</feature>
<dbReference type="Gene3D" id="2.170.130.10">
    <property type="entry name" value="TonB-dependent receptor, plug domain"/>
    <property type="match status" value="1"/>
</dbReference>
<keyword evidence="5 9" id="KW-0798">TonB box</keyword>
<feature type="region of interest" description="Disordered" evidence="10">
    <location>
        <begin position="254"/>
        <end position="273"/>
    </location>
</feature>
<dbReference type="SUPFAM" id="SSF56935">
    <property type="entry name" value="Porins"/>
    <property type="match status" value="1"/>
</dbReference>
<keyword evidence="7 8" id="KW-0998">Cell outer membrane</keyword>
<keyword evidence="15" id="KW-1185">Reference proteome</keyword>
<feature type="region of interest" description="Disordered" evidence="10">
    <location>
        <begin position="315"/>
        <end position="349"/>
    </location>
</feature>
<dbReference type="Pfam" id="PF07715">
    <property type="entry name" value="Plug"/>
    <property type="match status" value="1"/>
</dbReference>
<evidence type="ECO:0000313" key="15">
    <source>
        <dbReference type="Proteomes" id="UP000461409"/>
    </source>
</evidence>
<dbReference type="PROSITE" id="PS52016">
    <property type="entry name" value="TONB_DEPENDENT_REC_3"/>
    <property type="match status" value="1"/>
</dbReference>
<evidence type="ECO:0000313" key="14">
    <source>
        <dbReference type="EMBL" id="MWV26580.1"/>
    </source>
</evidence>
<keyword evidence="11" id="KW-0732">Signal</keyword>
<dbReference type="RefSeq" id="WP_160484257.1">
    <property type="nucleotide sequence ID" value="NZ_WUBR01000001.1"/>
</dbReference>
<dbReference type="PANTHER" id="PTHR30069:SF40">
    <property type="entry name" value="TONB-DEPENDENT RECEPTOR NMB0964-RELATED"/>
    <property type="match status" value="1"/>
</dbReference>
<dbReference type="Gene3D" id="2.40.170.20">
    <property type="entry name" value="TonB-dependent receptor, beta-barrel domain"/>
    <property type="match status" value="1"/>
</dbReference>
<dbReference type="InterPro" id="IPR036942">
    <property type="entry name" value="Beta-barrel_TonB_sf"/>
</dbReference>
<evidence type="ECO:0000256" key="11">
    <source>
        <dbReference type="SAM" id="SignalP"/>
    </source>
</evidence>
<keyword evidence="4 8" id="KW-0812">Transmembrane</keyword>
<keyword evidence="6 8" id="KW-0472">Membrane</keyword>
<dbReference type="InterPro" id="IPR012910">
    <property type="entry name" value="Plug_dom"/>
</dbReference>
<comment type="similarity">
    <text evidence="8 9">Belongs to the TonB-dependent receptor family.</text>
</comment>
<reference evidence="14 15" key="2">
    <citation type="submission" date="2020-02" db="EMBL/GenBank/DDBJ databases">
        <title>Erythrobacter dongmakensis sp. nov., isolated from a tidal mudflat.</title>
        <authorList>
            <person name="Kim I.S."/>
        </authorList>
    </citation>
    <scope>NUCLEOTIDE SEQUENCE [LARGE SCALE GENOMIC DNA]</scope>
    <source>
        <strain evidence="14 15">GH3-10</strain>
    </source>
</reference>
<keyword evidence="3 8" id="KW-1134">Transmembrane beta strand</keyword>
<feature type="signal peptide" evidence="11">
    <location>
        <begin position="1"/>
        <end position="20"/>
    </location>
</feature>
<dbReference type="Pfam" id="PF00593">
    <property type="entry name" value="TonB_dep_Rec_b-barrel"/>
    <property type="match status" value="1"/>
</dbReference>
<dbReference type="Proteomes" id="UP000461409">
    <property type="component" value="Unassembled WGS sequence"/>
</dbReference>
<evidence type="ECO:0000256" key="2">
    <source>
        <dbReference type="ARBA" id="ARBA00022448"/>
    </source>
</evidence>
<keyword evidence="2 8" id="KW-0813">Transport</keyword>
<evidence type="ECO:0000259" key="12">
    <source>
        <dbReference type="Pfam" id="PF00593"/>
    </source>
</evidence>
<feature type="compositionally biased region" description="Basic and acidic residues" evidence="10">
    <location>
        <begin position="322"/>
        <end position="344"/>
    </location>
</feature>
<feature type="chain" id="PRO_5032433624" evidence="11">
    <location>
        <begin position="21"/>
        <end position="736"/>
    </location>
</feature>
<organism evidence="14 15">
    <name type="scientific">Aurantiacibacter rhizosphaerae</name>
    <dbReference type="NCBI Taxonomy" id="2691582"/>
    <lineage>
        <taxon>Bacteria</taxon>
        <taxon>Pseudomonadati</taxon>
        <taxon>Pseudomonadota</taxon>
        <taxon>Alphaproteobacteria</taxon>
        <taxon>Sphingomonadales</taxon>
        <taxon>Erythrobacteraceae</taxon>
        <taxon>Aurantiacibacter</taxon>
    </lineage>
</organism>
<evidence type="ECO:0000256" key="4">
    <source>
        <dbReference type="ARBA" id="ARBA00022692"/>
    </source>
</evidence>
<feature type="domain" description="TonB-dependent receptor-like beta-barrel" evidence="12">
    <location>
        <begin position="288"/>
        <end position="705"/>
    </location>
</feature>
<evidence type="ECO:0000256" key="6">
    <source>
        <dbReference type="ARBA" id="ARBA00023136"/>
    </source>
</evidence>
<comment type="caution">
    <text evidence="14">The sequence shown here is derived from an EMBL/GenBank/DDBJ whole genome shotgun (WGS) entry which is preliminary data.</text>
</comment>
<name>A0A844X9S6_9SPHN</name>
<dbReference type="GO" id="GO:0044718">
    <property type="term" value="P:siderophore transmembrane transport"/>
    <property type="evidence" value="ECO:0007669"/>
    <property type="project" value="TreeGrafter"/>
</dbReference>
<dbReference type="AlphaFoldDB" id="A0A844X9S6"/>
<comment type="subcellular location">
    <subcellularLocation>
        <location evidence="1 8">Cell outer membrane</location>
        <topology evidence="1 8">Multi-pass membrane protein</topology>
    </subcellularLocation>
</comment>
<evidence type="ECO:0000256" key="7">
    <source>
        <dbReference type="ARBA" id="ARBA00023237"/>
    </source>
</evidence>
<evidence type="ECO:0000256" key="3">
    <source>
        <dbReference type="ARBA" id="ARBA00022452"/>
    </source>
</evidence>
<dbReference type="EMBL" id="WUBR01000001">
    <property type="protein sequence ID" value="MWV26580.1"/>
    <property type="molecule type" value="Genomic_DNA"/>
</dbReference>
<dbReference type="InterPro" id="IPR039426">
    <property type="entry name" value="TonB-dep_rcpt-like"/>
</dbReference>